<proteinExistence type="predicted"/>
<name>A0A975M5Y6_9MICC</name>
<reference evidence="1 2" key="1">
    <citation type="submission" date="2021-05" db="EMBL/GenBank/DDBJ databases">
        <title>Novel species in genus Arthrobacter.</title>
        <authorList>
            <person name="Zhang G."/>
        </authorList>
    </citation>
    <scope>NUCLEOTIDE SEQUENCE [LARGE SCALE GENOMIC DNA]</scope>
    <source>
        <strain evidence="2">zg-ZUI227</strain>
    </source>
</reference>
<protein>
    <submittedName>
        <fullName evidence="1">Uncharacterized protein</fullName>
    </submittedName>
</protein>
<organism evidence="1 2">
    <name type="scientific">Arthrobacter jiangjiafuii</name>
    <dbReference type="NCBI Taxonomy" id="2817475"/>
    <lineage>
        <taxon>Bacteria</taxon>
        <taxon>Bacillati</taxon>
        <taxon>Actinomycetota</taxon>
        <taxon>Actinomycetes</taxon>
        <taxon>Micrococcales</taxon>
        <taxon>Micrococcaceae</taxon>
        <taxon>Arthrobacter</taxon>
    </lineage>
</organism>
<dbReference type="KEGG" id="ajg:KKR91_02030"/>
<evidence type="ECO:0000313" key="2">
    <source>
        <dbReference type="Proteomes" id="UP000676885"/>
    </source>
</evidence>
<dbReference type="EMBL" id="CP076022">
    <property type="protein sequence ID" value="QWC10455.1"/>
    <property type="molecule type" value="Genomic_DNA"/>
</dbReference>
<accession>A0A975M5Y6</accession>
<gene>
    <name evidence="1" type="ORF">KKR91_02030</name>
</gene>
<dbReference type="AlphaFoldDB" id="A0A975M5Y6"/>
<sequence>MADVELNGAEPSAQVQEDLNSLLGTALGVAQEQLEAQGAFLPAALVVQNDGELRMIAVAPEESDEDLDADAMIDDIYQVLTEQKGDNRAAAVFSDIHLPDEATDAIHVVAEHSEGVCISAIQTYSEADGEWTFSEPQWESGDQLIWNTEESAAGTEEA</sequence>
<dbReference type="Proteomes" id="UP000676885">
    <property type="component" value="Chromosome"/>
</dbReference>
<evidence type="ECO:0000313" key="1">
    <source>
        <dbReference type="EMBL" id="QWC10455.1"/>
    </source>
</evidence>
<dbReference type="RefSeq" id="WP_210231353.1">
    <property type="nucleotide sequence ID" value="NZ_CP076022.1"/>
</dbReference>
<keyword evidence="2" id="KW-1185">Reference proteome</keyword>